<evidence type="ECO:0000256" key="1">
    <source>
        <dbReference type="ARBA" id="ARBA00023015"/>
    </source>
</evidence>
<name>A0A1T5N453_9BACT</name>
<dbReference type="SUPFAM" id="SSF51182">
    <property type="entry name" value="RmlC-like cupins"/>
    <property type="match status" value="1"/>
</dbReference>
<dbReference type="Proteomes" id="UP000190166">
    <property type="component" value="Unassembled WGS sequence"/>
</dbReference>
<dbReference type="Gene3D" id="1.10.10.60">
    <property type="entry name" value="Homeodomain-like"/>
    <property type="match status" value="2"/>
</dbReference>
<dbReference type="GO" id="GO:0003700">
    <property type="term" value="F:DNA-binding transcription factor activity"/>
    <property type="evidence" value="ECO:0007669"/>
    <property type="project" value="InterPro"/>
</dbReference>
<dbReference type="PANTHER" id="PTHR43280:SF2">
    <property type="entry name" value="HTH-TYPE TRANSCRIPTIONAL REGULATOR EXSA"/>
    <property type="match status" value="1"/>
</dbReference>
<keyword evidence="2" id="KW-0238">DNA-binding</keyword>
<keyword evidence="3" id="KW-0804">Transcription</keyword>
<reference evidence="5 6" key="1">
    <citation type="submission" date="2017-02" db="EMBL/GenBank/DDBJ databases">
        <authorList>
            <person name="Peterson S.W."/>
        </authorList>
    </citation>
    <scope>NUCLEOTIDE SEQUENCE [LARGE SCALE GENOMIC DNA]</scope>
    <source>
        <strain evidence="5 6">DSM 18108</strain>
    </source>
</reference>
<sequence>MSIILSPGNYFGKEQQVSENASFRLNITAYQPDVQIREHYHENPYLSLLISGSYEEINKKTDSAVMPGEVLFRPAGYSHANHFQEVGGRCLNIEFKPGGLQELELDHLLPRAAAIYKTGTFDYLYRLLYAFVQDPDSSLPEEHIISWLCEYTGDKLPERLPWLPKAKEILENEFDTHHTIQSLAARVFVHPVYLARAFKEREGITPGEYQLKMRVRKAMTLLFTTKLPVTDIAFAAGFSDASHLVKCFRMFYRATPHKFRALLKS</sequence>
<dbReference type="PROSITE" id="PS01124">
    <property type="entry name" value="HTH_ARAC_FAMILY_2"/>
    <property type="match status" value="1"/>
</dbReference>
<dbReference type="InterPro" id="IPR014710">
    <property type="entry name" value="RmlC-like_jellyroll"/>
</dbReference>
<feature type="domain" description="HTH araC/xylS-type" evidence="4">
    <location>
        <begin position="164"/>
        <end position="262"/>
    </location>
</feature>
<dbReference type="Pfam" id="PF12833">
    <property type="entry name" value="HTH_18"/>
    <property type="match status" value="1"/>
</dbReference>
<gene>
    <name evidence="5" type="ORF">SAMN05660461_0193</name>
</gene>
<dbReference type="InterPro" id="IPR018060">
    <property type="entry name" value="HTH_AraC"/>
</dbReference>
<dbReference type="Gene3D" id="2.60.120.10">
    <property type="entry name" value="Jelly Rolls"/>
    <property type="match status" value="1"/>
</dbReference>
<dbReference type="PROSITE" id="PS00041">
    <property type="entry name" value="HTH_ARAC_FAMILY_1"/>
    <property type="match status" value="1"/>
</dbReference>
<dbReference type="SUPFAM" id="SSF46689">
    <property type="entry name" value="Homeodomain-like"/>
    <property type="match status" value="2"/>
</dbReference>
<evidence type="ECO:0000259" key="4">
    <source>
        <dbReference type="PROSITE" id="PS01124"/>
    </source>
</evidence>
<dbReference type="RefSeq" id="WP_079467548.1">
    <property type="nucleotide sequence ID" value="NZ_FUZZ01000001.1"/>
</dbReference>
<dbReference type="SMART" id="SM00342">
    <property type="entry name" value="HTH_ARAC"/>
    <property type="match status" value="1"/>
</dbReference>
<dbReference type="STRING" id="393003.SAMN05660461_0193"/>
<protein>
    <submittedName>
        <fullName evidence="5">Helix-turn-helix domain-containing protein</fullName>
    </submittedName>
</protein>
<evidence type="ECO:0000256" key="3">
    <source>
        <dbReference type="ARBA" id="ARBA00023163"/>
    </source>
</evidence>
<evidence type="ECO:0000313" key="6">
    <source>
        <dbReference type="Proteomes" id="UP000190166"/>
    </source>
</evidence>
<dbReference type="GO" id="GO:0043565">
    <property type="term" value="F:sequence-specific DNA binding"/>
    <property type="evidence" value="ECO:0007669"/>
    <property type="project" value="InterPro"/>
</dbReference>
<accession>A0A1T5N453</accession>
<keyword evidence="6" id="KW-1185">Reference proteome</keyword>
<dbReference type="PANTHER" id="PTHR43280">
    <property type="entry name" value="ARAC-FAMILY TRANSCRIPTIONAL REGULATOR"/>
    <property type="match status" value="1"/>
</dbReference>
<evidence type="ECO:0000256" key="2">
    <source>
        <dbReference type="ARBA" id="ARBA00023125"/>
    </source>
</evidence>
<organism evidence="5 6">
    <name type="scientific">Chitinophaga ginsengisegetis</name>
    <dbReference type="NCBI Taxonomy" id="393003"/>
    <lineage>
        <taxon>Bacteria</taxon>
        <taxon>Pseudomonadati</taxon>
        <taxon>Bacteroidota</taxon>
        <taxon>Chitinophagia</taxon>
        <taxon>Chitinophagales</taxon>
        <taxon>Chitinophagaceae</taxon>
        <taxon>Chitinophaga</taxon>
    </lineage>
</organism>
<proteinExistence type="predicted"/>
<evidence type="ECO:0000313" key="5">
    <source>
        <dbReference type="EMBL" id="SKC95013.1"/>
    </source>
</evidence>
<keyword evidence="1" id="KW-0805">Transcription regulation</keyword>
<dbReference type="InterPro" id="IPR011051">
    <property type="entry name" value="RmlC_Cupin_sf"/>
</dbReference>
<dbReference type="InterPro" id="IPR018062">
    <property type="entry name" value="HTH_AraC-typ_CS"/>
</dbReference>
<dbReference type="AlphaFoldDB" id="A0A1T5N453"/>
<dbReference type="InterPro" id="IPR009057">
    <property type="entry name" value="Homeodomain-like_sf"/>
</dbReference>
<dbReference type="EMBL" id="FUZZ01000001">
    <property type="protein sequence ID" value="SKC95013.1"/>
    <property type="molecule type" value="Genomic_DNA"/>
</dbReference>